<feature type="compositionally biased region" description="Low complexity" evidence="3">
    <location>
        <begin position="1243"/>
        <end position="1266"/>
    </location>
</feature>
<dbReference type="eggNOG" id="ENOG502QT6C">
    <property type="taxonomic scope" value="Eukaryota"/>
</dbReference>
<dbReference type="Pfam" id="PF03133">
    <property type="entry name" value="TTL"/>
    <property type="match status" value="1"/>
</dbReference>
<reference evidence="4 5" key="1">
    <citation type="journal article" date="2010" name="Science">
        <title>Genomic analysis of organismal complexity in the multicellular green alga Volvox carteri.</title>
        <authorList>
            <person name="Prochnik S.E."/>
            <person name="Umen J."/>
            <person name="Nedelcu A.M."/>
            <person name="Hallmann A."/>
            <person name="Miller S.M."/>
            <person name="Nishii I."/>
            <person name="Ferris P."/>
            <person name="Kuo A."/>
            <person name="Mitros T."/>
            <person name="Fritz-Laylin L.K."/>
            <person name="Hellsten U."/>
            <person name="Chapman J."/>
            <person name="Simakov O."/>
            <person name="Rensing S.A."/>
            <person name="Terry A."/>
            <person name="Pangilinan J."/>
            <person name="Kapitonov V."/>
            <person name="Jurka J."/>
            <person name="Salamov A."/>
            <person name="Shapiro H."/>
            <person name="Schmutz J."/>
            <person name="Grimwood J."/>
            <person name="Lindquist E."/>
            <person name="Lucas S."/>
            <person name="Grigoriev I.V."/>
            <person name="Schmitt R."/>
            <person name="Kirk D."/>
            <person name="Rokhsar D.S."/>
        </authorList>
    </citation>
    <scope>NUCLEOTIDE SEQUENCE [LARGE SCALE GENOMIC DNA]</scope>
    <source>
        <strain evidence="5">f. Nagariensis / Eve</strain>
    </source>
</reference>
<dbReference type="PANTHER" id="PTHR22870">
    <property type="entry name" value="REGULATOR OF CHROMOSOME CONDENSATION"/>
    <property type="match status" value="1"/>
</dbReference>
<dbReference type="SUPFAM" id="SSF50985">
    <property type="entry name" value="RCC1/BLIP-II"/>
    <property type="match status" value="1"/>
</dbReference>
<feature type="repeat" description="RCC1" evidence="2">
    <location>
        <begin position="110"/>
        <end position="174"/>
    </location>
</feature>
<feature type="region of interest" description="Disordered" evidence="3">
    <location>
        <begin position="1057"/>
        <end position="1080"/>
    </location>
</feature>
<dbReference type="InterPro" id="IPR000408">
    <property type="entry name" value="Reg_chr_condens"/>
</dbReference>
<dbReference type="RefSeq" id="XP_002959437.1">
    <property type="nucleotide sequence ID" value="XM_002959391.1"/>
</dbReference>
<dbReference type="InterPro" id="IPR009091">
    <property type="entry name" value="RCC1/BLIP-II"/>
</dbReference>
<feature type="region of interest" description="Disordered" evidence="3">
    <location>
        <begin position="321"/>
        <end position="345"/>
    </location>
</feature>
<dbReference type="InterPro" id="IPR004344">
    <property type="entry name" value="TTL/TTLL_fam"/>
</dbReference>
<feature type="compositionally biased region" description="Polar residues" evidence="3">
    <location>
        <begin position="381"/>
        <end position="396"/>
    </location>
</feature>
<accession>D8ULA0</accession>
<feature type="compositionally biased region" description="Polar residues" evidence="3">
    <location>
        <begin position="271"/>
        <end position="288"/>
    </location>
</feature>
<dbReference type="STRING" id="3068.D8ULA0"/>
<feature type="region of interest" description="Disordered" evidence="3">
    <location>
        <begin position="1178"/>
        <end position="1204"/>
    </location>
</feature>
<feature type="compositionally biased region" description="Low complexity" evidence="3">
    <location>
        <begin position="693"/>
        <end position="723"/>
    </location>
</feature>
<dbReference type="Gene3D" id="3.30.470.20">
    <property type="entry name" value="ATP-grasp fold, B domain"/>
    <property type="match status" value="1"/>
</dbReference>
<dbReference type="Pfam" id="PF00415">
    <property type="entry name" value="RCC1"/>
    <property type="match status" value="1"/>
</dbReference>
<feature type="region of interest" description="Disordered" evidence="3">
    <location>
        <begin position="972"/>
        <end position="1018"/>
    </location>
</feature>
<feature type="region of interest" description="Disordered" evidence="3">
    <location>
        <begin position="271"/>
        <end position="307"/>
    </location>
</feature>
<feature type="region of interest" description="Disordered" evidence="3">
    <location>
        <begin position="1239"/>
        <end position="1280"/>
    </location>
</feature>
<feature type="region of interest" description="Disordered" evidence="3">
    <location>
        <begin position="845"/>
        <end position="891"/>
    </location>
</feature>
<feature type="compositionally biased region" description="Basic residues" evidence="3">
    <location>
        <begin position="332"/>
        <end position="341"/>
    </location>
</feature>
<dbReference type="GeneID" id="9626563"/>
<keyword evidence="5" id="KW-1185">Reference proteome</keyword>
<feature type="compositionally biased region" description="Low complexity" evidence="3">
    <location>
        <begin position="1102"/>
        <end position="1117"/>
    </location>
</feature>
<evidence type="ECO:0000313" key="5">
    <source>
        <dbReference type="Proteomes" id="UP000001058"/>
    </source>
</evidence>
<name>D8ULA0_VOLCA</name>
<dbReference type="Gene3D" id="2.130.10.30">
    <property type="entry name" value="Regulator of chromosome condensation 1/beta-lactamase-inhibitor protein II"/>
    <property type="match status" value="1"/>
</dbReference>
<dbReference type="AlphaFoldDB" id="D8ULA0"/>
<feature type="non-terminal residue" evidence="4">
    <location>
        <position position="1280"/>
    </location>
</feature>
<feature type="region of interest" description="Disordered" evidence="3">
    <location>
        <begin position="683"/>
        <end position="723"/>
    </location>
</feature>
<proteinExistence type="predicted"/>
<feature type="compositionally biased region" description="Polar residues" evidence="3">
    <location>
        <begin position="516"/>
        <end position="525"/>
    </location>
</feature>
<dbReference type="EMBL" id="GL378523">
    <property type="protein sequence ID" value="EFJ39498.1"/>
    <property type="molecule type" value="Genomic_DNA"/>
</dbReference>
<keyword evidence="1" id="KW-0677">Repeat</keyword>
<evidence type="ECO:0000256" key="2">
    <source>
        <dbReference type="PROSITE-ProRule" id="PRU00235"/>
    </source>
</evidence>
<feature type="compositionally biased region" description="Low complexity" evidence="3">
    <location>
        <begin position="405"/>
        <end position="414"/>
    </location>
</feature>
<dbReference type="InParanoid" id="D8ULA0"/>
<dbReference type="OrthoDB" id="5981550at2759"/>
<organism evidence="5">
    <name type="scientific">Volvox carteri f. nagariensis</name>
    <dbReference type="NCBI Taxonomy" id="3068"/>
    <lineage>
        <taxon>Eukaryota</taxon>
        <taxon>Viridiplantae</taxon>
        <taxon>Chlorophyta</taxon>
        <taxon>core chlorophytes</taxon>
        <taxon>Chlorophyceae</taxon>
        <taxon>CS clade</taxon>
        <taxon>Chlamydomonadales</taxon>
        <taxon>Volvocaceae</taxon>
        <taxon>Volvox</taxon>
    </lineage>
</organism>
<evidence type="ECO:0000256" key="1">
    <source>
        <dbReference type="ARBA" id="ARBA00022737"/>
    </source>
</evidence>
<sequence length="1280" mass="133294">MPLLSIEVFDSLDRVLEHIKGRPAGSSLILQKYIERPMRLGGRKFDIRAYILVGPDGSMWFHQEVYIRTSWAVTASGTFDSAIPGGGLTGNVMIVRPWNQAKPVVDNNAGMLYTWGCEFSWMEGGKRDKHYGCLGLGDDTEGRLVPTRVQGDMDKHGVLQVACGWSMTVALSADGRVYQMGKTGALTTDKNCTWEGAKTPTRVDGNLFGMFVEEVACGMRHVVVVASKVQANGQIPDDQRRVRLLAWGCGAEGQLGLWGMTTSSDAPVAVRTSQNDHSLPQSLQQMVTGGSGPRSKGGSTPTAAPDVSYLYRRRQSRVVGIPQLTVGQPRSDHHHHRHRSDLRRSTTRLLASYHGGLRGHASQKALSLESQEGQGLEAGTSAGSGIVSQRSSSGMGQPSEDIDSSRSTSPTTSSALYGVNSADGDFHMSRHLHGTAIEVRQRANSMGTVANGSSTALATAPAPPFGRALARRGSSGNAADAQSLGGTSTGDTPETDTDSYAHGGRSLDMVPEQSEESLGTPSPSSRHAHHPMATAHQLPPYTAMATNTAGTIGGVGGVPHPHVYDLDSRDIAGISLMVAQMKSPTGPAALPPRLSRLAQQTPGSGAVIAAARDDRLAEAVGSSVSTMDSSYTAEASVSSELSPSGIVTTSPGMPHGVQLPYTISEALPPISPPAPQQQHLPFAAHHTMPPPQQQYQPQPQHQPQYQHQYQLQQHQHPLQPQHQQLTTLQASTLPPPQQPQQPQAWQTSLGPILTTQEPMARAQVAAMAAGGPGPGPSGPGNSTGRSRESSASMWAPPLPIAVGGVASGHGAMRAYGMHSDGAAAAVANAAVAVAGPHAAAVNMPVGPGLHSGGSRGSRGHSRHASYDSIDVNSRDGDGVSQRGNSGGVGGGAAVDARATPFVLYGGGAAATAPPPPAPLQRIAADPTSDLLQQNLQLQRELELLRQQVALFTQVTGLAPAALAAAGMSPTNTHAYSAQHPTMLAPPPQPQPVPPSTLQQQLSPPAQQQQQQHQQQQISAVVMAGVGGGAGSLPPHPGSVAPQAAALFRNAAGSLAAVAGPGAPPGPMSAPPSSNRHKRSASIDVSSLIATRDGIGPAKDYLAPAASQSPAAASHAPQGHLSPERRSPLARDGGTGTGTGTGNFMMGHKTAPPALEALRQNHPGMSLAQAALAEFEEEVLEEGYDEDDEEPEDDEDGDGGEMEPAVDESLNSAAGIDRLGSVILSVALPLAAQGSLHRQMYVSQQQRPPLTMTPTQPQQPQQQAPAAGCSPPNHIGHVPYE</sequence>
<feature type="compositionally biased region" description="Pro residues" evidence="3">
    <location>
        <begin position="983"/>
        <end position="994"/>
    </location>
</feature>
<dbReference type="Proteomes" id="UP000001058">
    <property type="component" value="Unassembled WGS sequence"/>
</dbReference>
<feature type="region of interest" description="Disordered" evidence="3">
    <location>
        <begin position="452"/>
        <end position="531"/>
    </location>
</feature>
<feature type="compositionally biased region" description="Low complexity" evidence="3">
    <location>
        <begin position="995"/>
        <end position="1018"/>
    </location>
</feature>
<dbReference type="PANTHER" id="PTHR22870:SF360">
    <property type="entry name" value="ULTRAVIOLET-B RECEPTOR UVR8"/>
    <property type="match status" value="1"/>
</dbReference>
<dbReference type="InterPro" id="IPR051210">
    <property type="entry name" value="Ub_ligase/GEF_domain"/>
</dbReference>
<dbReference type="PROSITE" id="PS50012">
    <property type="entry name" value="RCC1_3"/>
    <property type="match status" value="1"/>
</dbReference>
<feature type="region of interest" description="Disordered" evidence="3">
    <location>
        <begin position="767"/>
        <end position="792"/>
    </location>
</feature>
<evidence type="ECO:0000256" key="3">
    <source>
        <dbReference type="SAM" id="MobiDB-lite"/>
    </source>
</evidence>
<protein>
    <submittedName>
        <fullName evidence="4">Uncharacterized protein</fullName>
    </submittedName>
</protein>
<dbReference type="KEGG" id="vcn:VOLCADRAFT_100894"/>
<feature type="region of interest" description="Disordered" evidence="3">
    <location>
        <begin position="1098"/>
        <end position="1148"/>
    </location>
</feature>
<feature type="compositionally biased region" description="Polar residues" evidence="3">
    <location>
        <begin position="364"/>
        <end position="373"/>
    </location>
</feature>
<feature type="region of interest" description="Disordered" evidence="3">
    <location>
        <begin position="361"/>
        <end position="416"/>
    </location>
</feature>
<gene>
    <name evidence="4" type="ORF">VOLCADRAFT_100894</name>
</gene>
<evidence type="ECO:0000313" key="4">
    <source>
        <dbReference type="EMBL" id="EFJ39498.1"/>
    </source>
</evidence>